<organism evidence="2 3">
    <name type="scientific">Morus notabilis</name>
    <dbReference type="NCBI Taxonomy" id="981085"/>
    <lineage>
        <taxon>Eukaryota</taxon>
        <taxon>Viridiplantae</taxon>
        <taxon>Streptophyta</taxon>
        <taxon>Embryophyta</taxon>
        <taxon>Tracheophyta</taxon>
        <taxon>Spermatophyta</taxon>
        <taxon>Magnoliopsida</taxon>
        <taxon>eudicotyledons</taxon>
        <taxon>Gunneridae</taxon>
        <taxon>Pentapetalae</taxon>
        <taxon>rosids</taxon>
        <taxon>fabids</taxon>
        <taxon>Rosales</taxon>
        <taxon>Moraceae</taxon>
        <taxon>Moreae</taxon>
        <taxon>Morus</taxon>
    </lineage>
</organism>
<evidence type="ECO:0000313" key="2">
    <source>
        <dbReference type="EMBL" id="EXB54582.1"/>
    </source>
</evidence>
<proteinExistence type="predicted"/>
<accession>W9QUM7</accession>
<sequence length="138" mass="15702">MTFSKLNCFWAVSGLRSENFSHGNAIEKCGIFRQNAVPERAGEIYHHNNRQWFPDERDGFILWLRGEFAVANTMIDSLCHHLWAAGEYDAVIACIQLRRCNWNLYGHSSSPSLDTPISDSSPRPGLTLPPSIPRRNSR</sequence>
<keyword evidence="3" id="KW-1185">Reference proteome</keyword>
<gene>
    <name evidence="2" type="ORF">L484_019151</name>
</gene>
<protein>
    <submittedName>
        <fullName evidence="2">Uncharacterized protein</fullName>
    </submittedName>
</protein>
<dbReference type="eggNOG" id="KOG4176">
    <property type="taxonomic scope" value="Eukaryota"/>
</dbReference>
<dbReference type="Proteomes" id="UP000030645">
    <property type="component" value="Unassembled WGS sequence"/>
</dbReference>
<dbReference type="AlphaFoldDB" id="W9QUM7"/>
<evidence type="ECO:0000256" key="1">
    <source>
        <dbReference type="SAM" id="MobiDB-lite"/>
    </source>
</evidence>
<reference evidence="3" key="1">
    <citation type="submission" date="2013-01" db="EMBL/GenBank/DDBJ databases">
        <title>Draft Genome Sequence of a Mulberry Tree, Morus notabilis C.K. Schneid.</title>
        <authorList>
            <person name="He N."/>
            <person name="Zhao S."/>
        </authorList>
    </citation>
    <scope>NUCLEOTIDE SEQUENCE</scope>
</reference>
<feature type="compositionally biased region" description="Polar residues" evidence="1">
    <location>
        <begin position="109"/>
        <end position="121"/>
    </location>
</feature>
<dbReference type="EMBL" id="KE344192">
    <property type="protein sequence ID" value="EXB54582.1"/>
    <property type="molecule type" value="Genomic_DNA"/>
</dbReference>
<feature type="region of interest" description="Disordered" evidence="1">
    <location>
        <begin position="109"/>
        <end position="138"/>
    </location>
</feature>
<evidence type="ECO:0000313" key="3">
    <source>
        <dbReference type="Proteomes" id="UP000030645"/>
    </source>
</evidence>
<name>W9QUM7_9ROSA</name>
<dbReference type="STRING" id="981085.W9QUM7"/>